<name>X1BUF8_9ZZZZ</name>
<dbReference type="PROSITE" id="PS50005">
    <property type="entry name" value="TPR"/>
    <property type="match status" value="2"/>
</dbReference>
<sequence>SKGEHEQAIEYFISSTEYDPDLLETHLYLVQIYYDMGEIDLSLDECEEVLRIDPQNKEISWFIKKNEQAQKYGREAYENYERGYLDYKKSNFKEAVSYFKSSILANPNFTTLSYST</sequence>
<dbReference type="InterPro" id="IPR019734">
    <property type="entry name" value="TPR_rpt"/>
</dbReference>
<feature type="non-terminal residue" evidence="1">
    <location>
        <position position="1"/>
    </location>
</feature>
<proteinExistence type="predicted"/>
<organism evidence="1">
    <name type="scientific">marine sediment metagenome</name>
    <dbReference type="NCBI Taxonomy" id="412755"/>
    <lineage>
        <taxon>unclassified sequences</taxon>
        <taxon>metagenomes</taxon>
        <taxon>ecological metagenomes</taxon>
    </lineage>
</organism>
<dbReference type="Gene3D" id="1.25.40.10">
    <property type="entry name" value="Tetratricopeptide repeat domain"/>
    <property type="match status" value="1"/>
</dbReference>
<dbReference type="SUPFAM" id="SSF48452">
    <property type="entry name" value="TPR-like"/>
    <property type="match status" value="1"/>
</dbReference>
<evidence type="ECO:0000313" key="1">
    <source>
        <dbReference type="EMBL" id="GAG99384.1"/>
    </source>
</evidence>
<evidence type="ECO:0008006" key="2">
    <source>
        <dbReference type="Google" id="ProtNLM"/>
    </source>
</evidence>
<accession>X1BUF8</accession>
<gene>
    <name evidence="1" type="ORF">S01H4_49431</name>
</gene>
<comment type="caution">
    <text evidence="1">The sequence shown here is derived from an EMBL/GenBank/DDBJ whole genome shotgun (WGS) entry which is preliminary data.</text>
</comment>
<dbReference type="Pfam" id="PF14559">
    <property type="entry name" value="TPR_19"/>
    <property type="match status" value="1"/>
</dbReference>
<reference evidence="1" key="1">
    <citation type="journal article" date="2014" name="Front. Microbiol.">
        <title>High frequency of phylogenetically diverse reductive dehalogenase-homologous genes in deep subseafloor sedimentary metagenomes.</title>
        <authorList>
            <person name="Kawai M."/>
            <person name="Futagami T."/>
            <person name="Toyoda A."/>
            <person name="Takaki Y."/>
            <person name="Nishi S."/>
            <person name="Hori S."/>
            <person name="Arai W."/>
            <person name="Tsubouchi T."/>
            <person name="Morono Y."/>
            <person name="Uchiyama I."/>
            <person name="Ito T."/>
            <person name="Fujiyama A."/>
            <person name="Inagaki F."/>
            <person name="Takami H."/>
        </authorList>
    </citation>
    <scope>NUCLEOTIDE SEQUENCE</scope>
    <source>
        <strain evidence="1">Expedition CK06-06</strain>
    </source>
</reference>
<dbReference type="AlphaFoldDB" id="X1BUF8"/>
<protein>
    <recommendedName>
        <fullName evidence="2">Tetratricopeptide repeat protein</fullName>
    </recommendedName>
</protein>
<dbReference type="InterPro" id="IPR011990">
    <property type="entry name" value="TPR-like_helical_dom_sf"/>
</dbReference>
<dbReference type="SMART" id="SM00028">
    <property type="entry name" value="TPR"/>
    <property type="match status" value="2"/>
</dbReference>
<dbReference type="EMBL" id="BART01027957">
    <property type="protein sequence ID" value="GAG99384.1"/>
    <property type="molecule type" value="Genomic_DNA"/>
</dbReference>